<accession>A0A0L7LEH5</accession>
<dbReference type="PANTHER" id="PTHR23098">
    <property type="entry name" value="AGAP001331-PA-RELATED"/>
    <property type="match status" value="1"/>
</dbReference>
<dbReference type="GO" id="GO:0005634">
    <property type="term" value="C:nucleus"/>
    <property type="evidence" value="ECO:0007669"/>
    <property type="project" value="TreeGrafter"/>
</dbReference>
<dbReference type="PANTHER" id="PTHR23098:SF16">
    <property type="entry name" value="REGULATORY PROTEIN ZESTE"/>
    <property type="match status" value="1"/>
</dbReference>
<evidence type="ECO:0000256" key="4">
    <source>
        <dbReference type="ARBA" id="ARBA00023163"/>
    </source>
</evidence>
<reference evidence="8 9" key="1">
    <citation type="journal article" date="2015" name="Genome Biol. Evol.">
        <title>The genome of winter moth (Operophtera brumata) provides a genomic perspective on sexual dimorphism and phenology.</title>
        <authorList>
            <person name="Derks M.F."/>
            <person name="Smit S."/>
            <person name="Salis L."/>
            <person name="Schijlen E."/>
            <person name="Bossers A."/>
            <person name="Mateman C."/>
            <person name="Pijl A.S."/>
            <person name="de Ridder D."/>
            <person name="Groenen M.A."/>
            <person name="Visser M.E."/>
            <person name="Megens H.J."/>
        </authorList>
    </citation>
    <scope>NUCLEOTIDE SEQUENCE [LARGE SCALE GENOMIC DNA]</scope>
    <source>
        <strain evidence="8">WM2013NL</strain>
        <tissue evidence="8">Head and thorax</tissue>
    </source>
</reference>
<keyword evidence="4" id="KW-0804">Transcription</keyword>
<sequence length="185" mass="20670">MEIFVSVKKEQILVKEENLSDEQFGNATPHYMNQINSSIGSGGLSVKEEVAMKDESTAEEEHFIEISPNNMTTTDHSSNEKAKAAKALTPDETRGLLELIRLHPVITSKGNNATNNRQKILVWDQITDAFNATCGAFPRTSKQLRLKWENLKKNARRRSSDIRSNRGKRGDFGFAGEEPHGEGGR</sequence>
<proteinExistence type="predicted"/>
<dbReference type="InterPro" id="IPR001005">
    <property type="entry name" value="SANT/Myb"/>
</dbReference>
<keyword evidence="3" id="KW-0805">Transcription regulation</keyword>
<comment type="subunit">
    <text evidence="1">Self-associates forming complexes of several hundred monomers.</text>
</comment>
<evidence type="ECO:0000256" key="6">
    <source>
        <dbReference type="SAM" id="MobiDB-lite"/>
    </source>
</evidence>
<name>A0A0L7LEH5_OPEBR</name>
<dbReference type="Proteomes" id="UP000037510">
    <property type="component" value="Unassembled WGS sequence"/>
</dbReference>
<dbReference type="Gene3D" id="1.10.10.60">
    <property type="entry name" value="Homeodomain-like"/>
    <property type="match status" value="1"/>
</dbReference>
<evidence type="ECO:0000256" key="2">
    <source>
        <dbReference type="ARBA" id="ARBA00016807"/>
    </source>
</evidence>
<evidence type="ECO:0000256" key="3">
    <source>
        <dbReference type="ARBA" id="ARBA00023015"/>
    </source>
</evidence>
<evidence type="ECO:0000256" key="5">
    <source>
        <dbReference type="ARBA" id="ARBA00025466"/>
    </source>
</evidence>
<gene>
    <name evidence="8" type="ORF">OBRU01_06074</name>
</gene>
<evidence type="ECO:0000256" key="1">
    <source>
        <dbReference type="ARBA" id="ARBA00011764"/>
    </source>
</evidence>
<dbReference type="InterPro" id="IPR028002">
    <property type="entry name" value="Myb_DNA-bind_5"/>
</dbReference>
<evidence type="ECO:0000313" key="8">
    <source>
        <dbReference type="EMBL" id="KOB73774.1"/>
    </source>
</evidence>
<comment type="caution">
    <text evidence="8">The sequence shown here is derived from an EMBL/GenBank/DDBJ whole genome shotgun (WGS) entry which is preliminary data.</text>
</comment>
<feature type="region of interest" description="Disordered" evidence="6">
    <location>
        <begin position="153"/>
        <end position="185"/>
    </location>
</feature>
<protein>
    <recommendedName>
        <fullName evidence="2">Regulatory protein zeste</fullName>
    </recommendedName>
</protein>
<comment type="function">
    <text evidence="5">Involved in transvection phenomena (= synapsis-dependent gene expression), where the synaptic pairing of chromosomes carrying genes with which zeste interacts influences the expression of these genes. Zeste binds to DNA and stimulates transcription from a nearby promoter.</text>
</comment>
<feature type="domain" description="Myb-like" evidence="7">
    <location>
        <begin position="84"/>
        <end position="154"/>
    </location>
</feature>
<evidence type="ECO:0000259" key="7">
    <source>
        <dbReference type="SMART" id="SM00717"/>
    </source>
</evidence>
<organism evidence="8 9">
    <name type="scientific">Operophtera brumata</name>
    <name type="common">Winter moth</name>
    <name type="synonym">Phalaena brumata</name>
    <dbReference type="NCBI Taxonomy" id="104452"/>
    <lineage>
        <taxon>Eukaryota</taxon>
        <taxon>Metazoa</taxon>
        <taxon>Ecdysozoa</taxon>
        <taxon>Arthropoda</taxon>
        <taxon>Hexapoda</taxon>
        <taxon>Insecta</taxon>
        <taxon>Pterygota</taxon>
        <taxon>Neoptera</taxon>
        <taxon>Endopterygota</taxon>
        <taxon>Lepidoptera</taxon>
        <taxon>Glossata</taxon>
        <taxon>Ditrysia</taxon>
        <taxon>Geometroidea</taxon>
        <taxon>Geometridae</taxon>
        <taxon>Larentiinae</taxon>
        <taxon>Operophtera</taxon>
    </lineage>
</organism>
<dbReference type="AlphaFoldDB" id="A0A0L7LEH5"/>
<dbReference type="Pfam" id="PF13873">
    <property type="entry name" value="Myb_DNA-bind_5"/>
    <property type="match status" value="1"/>
</dbReference>
<dbReference type="EMBL" id="JTDY01001478">
    <property type="protein sequence ID" value="KOB73774.1"/>
    <property type="molecule type" value="Genomic_DNA"/>
</dbReference>
<keyword evidence="9" id="KW-1185">Reference proteome</keyword>
<dbReference type="SMART" id="SM00717">
    <property type="entry name" value="SANT"/>
    <property type="match status" value="1"/>
</dbReference>
<evidence type="ECO:0000313" key="9">
    <source>
        <dbReference type="Proteomes" id="UP000037510"/>
    </source>
</evidence>